<organism evidence="12 13">
    <name type="scientific">Thermatribacter velox</name>
    <dbReference type="NCBI Taxonomy" id="3039681"/>
    <lineage>
        <taxon>Bacteria</taxon>
        <taxon>Pseudomonadati</taxon>
        <taxon>Atribacterota</taxon>
        <taxon>Atribacteria</taxon>
        <taxon>Atribacterales</taxon>
        <taxon>Thermatribacteraceae</taxon>
        <taxon>Thermatribacter</taxon>
    </lineage>
</organism>
<evidence type="ECO:0000256" key="7">
    <source>
        <dbReference type="ARBA" id="ARBA00023136"/>
    </source>
</evidence>
<dbReference type="PANTHER" id="PTHR28259">
    <property type="entry name" value="FLUORIDE EXPORT PROTEIN 1-RELATED"/>
    <property type="match status" value="1"/>
</dbReference>
<evidence type="ECO:0000313" key="12">
    <source>
        <dbReference type="EMBL" id="WZL77061.1"/>
    </source>
</evidence>
<evidence type="ECO:0000256" key="1">
    <source>
        <dbReference type="ARBA" id="ARBA00004651"/>
    </source>
</evidence>
<evidence type="ECO:0000256" key="2">
    <source>
        <dbReference type="ARBA" id="ARBA00022475"/>
    </source>
</evidence>
<keyword evidence="7 11" id="KW-0472">Membrane</keyword>
<dbReference type="EMBL" id="CP121689">
    <property type="protein sequence ID" value="WZL77061.1"/>
    <property type="molecule type" value="Genomic_DNA"/>
</dbReference>
<feature type="binding site" evidence="11">
    <location>
        <position position="76"/>
    </location>
    <ligand>
        <name>Na(+)</name>
        <dbReference type="ChEBI" id="CHEBI:29101"/>
        <note>structural</note>
    </ligand>
</feature>
<keyword evidence="6 11" id="KW-0406">Ion transport</keyword>
<keyword evidence="4 11" id="KW-0812">Transmembrane</keyword>
<feature type="transmembrane region" description="Helical" evidence="11">
    <location>
        <begin position="68"/>
        <end position="86"/>
    </location>
</feature>
<dbReference type="HAMAP" id="MF_00454">
    <property type="entry name" value="FluC"/>
    <property type="match status" value="1"/>
</dbReference>
<evidence type="ECO:0000256" key="8">
    <source>
        <dbReference type="ARBA" id="ARBA00023303"/>
    </source>
</evidence>
<gene>
    <name evidence="11 12" type="primary">crcB</name>
    <name evidence="11" type="synonym">fluC</name>
    <name evidence="12" type="ORF">QBE54_04895</name>
</gene>
<comment type="similarity">
    <text evidence="9 11">Belongs to the fluoride channel Fluc/FEX (TC 1.A.43) family.</text>
</comment>
<dbReference type="InterPro" id="IPR003691">
    <property type="entry name" value="FluC"/>
</dbReference>
<protein>
    <recommendedName>
        <fullName evidence="11">Fluoride-specific ion channel FluC</fullName>
    </recommendedName>
</protein>
<evidence type="ECO:0000313" key="13">
    <source>
        <dbReference type="Proteomes" id="UP001461341"/>
    </source>
</evidence>
<keyword evidence="13" id="KW-1185">Reference proteome</keyword>
<comment type="function">
    <text evidence="11">Fluoride-specific ion channel. Important for reducing fluoride concentration in the cell, thus reducing its toxicity.</text>
</comment>
<comment type="activity regulation">
    <text evidence="11">Na(+) is not transported, but it plays an essential structural role and its presence is essential for fluoride channel function.</text>
</comment>
<dbReference type="Proteomes" id="UP001461341">
    <property type="component" value="Chromosome"/>
</dbReference>
<accession>A0ABZ2YG05</accession>
<feature type="transmembrane region" description="Helical" evidence="11">
    <location>
        <begin position="33"/>
        <end position="56"/>
    </location>
</feature>
<keyword evidence="11" id="KW-0915">Sodium</keyword>
<evidence type="ECO:0000256" key="10">
    <source>
        <dbReference type="ARBA" id="ARBA00035585"/>
    </source>
</evidence>
<evidence type="ECO:0000256" key="9">
    <source>
        <dbReference type="ARBA" id="ARBA00035120"/>
    </source>
</evidence>
<keyword evidence="3" id="KW-0997">Cell inner membrane</keyword>
<keyword evidence="8 11" id="KW-0407">Ion channel</keyword>
<keyword evidence="2 11" id="KW-1003">Cell membrane</keyword>
<name>A0ABZ2YG05_9BACT</name>
<keyword evidence="11" id="KW-0813">Transport</keyword>
<comment type="catalytic activity">
    <reaction evidence="10">
        <text>fluoride(in) = fluoride(out)</text>
        <dbReference type="Rhea" id="RHEA:76159"/>
        <dbReference type="ChEBI" id="CHEBI:17051"/>
    </reaction>
    <physiologicalReaction direction="left-to-right" evidence="10">
        <dbReference type="Rhea" id="RHEA:76160"/>
    </physiologicalReaction>
</comment>
<comment type="subcellular location">
    <subcellularLocation>
        <location evidence="1 11">Cell membrane</location>
        <topology evidence="1 11">Multi-pass membrane protein</topology>
    </subcellularLocation>
</comment>
<feature type="binding site" evidence="11">
    <location>
        <position position="79"/>
    </location>
    <ligand>
        <name>Na(+)</name>
        <dbReference type="ChEBI" id="CHEBI:29101"/>
        <note>structural</note>
    </ligand>
</feature>
<keyword evidence="5 11" id="KW-1133">Transmembrane helix</keyword>
<dbReference type="RefSeq" id="WP_369019227.1">
    <property type="nucleotide sequence ID" value="NZ_CP121689.1"/>
</dbReference>
<dbReference type="NCBIfam" id="TIGR00494">
    <property type="entry name" value="crcB"/>
    <property type="match status" value="1"/>
</dbReference>
<reference evidence="12 13" key="1">
    <citation type="submission" date="2023-03" db="EMBL/GenBank/DDBJ databases">
        <title>Novel Species.</title>
        <authorList>
            <person name="Ma S."/>
        </authorList>
    </citation>
    <scope>NUCLEOTIDE SEQUENCE [LARGE SCALE GENOMIC DNA]</scope>
    <source>
        <strain evidence="12 13">B11</strain>
    </source>
</reference>
<feature type="transmembrane region" description="Helical" evidence="11">
    <location>
        <begin position="106"/>
        <end position="126"/>
    </location>
</feature>
<sequence>MNDLILIAAGGAIGAVARFLLSGWFQNLISFSFFPLGTWLVNLVGSFLLSIIMYTAEASGILSREFRVFLSIGFLGSFTTFSTFEYESFRLFEEKEYLYFFLNSGGGFGAAFFSIFLGKIVANLLWR</sequence>
<evidence type="ECO:0000256" key="3">
    <source>
        <dbReference type="ARBA" id="ARBA00022519"/>
    </source>
</evidence>
<evidence type="ECO:0000256" key="5">
    <source>
        <dbReference type="ARBA" id="ARBA00022989"/>
    </source>
</evidence>
<keyword evidence="11" id="KW-0479">Metal-binding</keyword>
<evidence type="ECO:0000256" key="11">
    <source>
        <dbReference type="HAMAP-Rule" id="MF_00454"/>
    </source>
</evidence>
<dbReference type="PANTHER" id="PTHR28259:SF1">
    <property type="entry name" value="FLUORIDE EXPORT PROTEIN 1-RELATED"/>
    <property type="match status" value="1"/>
</dbReference>
<proteinExistence type="inferred from homology"/>
<evidence type="ECO:0000256" key="4">
    <source>
        <dbReference type="ARBA" id="ARBA00022692"/>
    </source>
</evidence>
<evidence type="ECO:0000256" key="6">
    <source>
        <dbReference type="ARBA" id="ARBA00023065"/>
    </source>
</evidence>
<dbReference type="Pfam" id="PF02537">
    <property type="entry name" value="CRCB"/>
    <property type="match status" value="1"/>
</dbReference>